<organism evidence="4 5">
    <name type="scientific">Henosepilachna vigintioctopunctata</name>
    <dbReference type="NCBI Taxonomy" id="420089"/>
    <lineage>
        <taxon>Eukaryota</taxon>
        <taxon>Metazoa</taxon>
        <taxon>Ecdysozoa</taxon>
        <taxon>Arthropoda</taxon>
        <taxon>Hexapoda</taxon>
        <taxon>Insecta</taxon>
        <taxon>Pterygota</taxon>
        <taxon>Neoptera</taxon>
        <taxon>Endopterygota</taxon>
        <taxon>Coleoptera</taxon>
        <taxon>Polyphaga</taxon>
        <taxon>Cucujiformia</taxon>
        <taxon>Coccinelloidea</taxon>
        <taxon>Coccinellidae</taxon>
        <taxon>Epilachninae</taxon>
        <taxon>Epilachnini</taxon>
        <taxon>Henosepilachna</taxon>
    </lineage>
</organism>
<evidence type="ECO:0000256" key="2">
    <source>
        <dbReference type="ARBA" id="ARBA00022840"/>
    </source>
</evidence>
<protein>
    <recommendedName>
        <fullName evidence="6">Adenylate cyclase type 10</fullName>
    </recommendedName>
</protein>
<evidence type="ECO:0000313" key="5">
    <source>
        <dbReference type="Proteomes" id="UP001431783"/>
    </source>
</evidence>
<dbReference type="EMBL" id="JARQZJ010000033">
    <property type="protein sequence ID" value="KAK9875511.1"/>
    <property type="molecule type" value="Genomic_DNA"/>
</dbReference>
<dbReference type="Gene3D" id="3.30.70.1230">
    <property type="entry name" value="Nucleotide cyclase"/>
    <property type="match status" value="2"/>
</dbReference>
<dbReference type="GO" id="GO:0004016">
    <property type="term" value="F:adenylate cyclase activity"/>
    <property type="evidence" value="ECO:0007669"/>
    <property type="project" value="TreeGrafter"/>
</dbReference>
<dbReference type="SUPFAM" id="SSF55073">
    <property type="entry name" value="Nucleotide cyclase"/>
    <property type="match status" value="1"/>
</dbReference>
<dbReference type="InterPro" id="IPR029787">
    <property type="entry name" value="Nucleotide_cyclase"/>
</dbReference>
<accession>A0AAW1U4M7</accession>
<keyword evidence="2" id="KW-0067">ATP-binding</keyword>
<dbReference type="SUPFAM" id="SSF52540">
    <property type="entry name" value="P-loop containing nucleoside triphosphate hydrolases"/>
    <property type="match status" value="1"/>
</dbReference>
<dbReference type="GO" id="GO:0005524">
    <property type="term" value="F:ATP binding"/>
    <property type="evidence" value="ECO:0007669"/>
    <property type="project" value="UniProtKB-KW"/>
</dbReference>
<gene>
    <name evidence="4" type="ORF">WA026_007904</name>
</gene>
<evidence type="ECO:0000256" key="1">
    <source>
        <dbReference type="ARBA" id="ARBA00022741"/>
    </source>
</evidence>
<keyword evidence="1" id="KW-0547">Nucleotide-binding</keyword>
<dbReference type="InterPro" id="IPR027417">
    <property type="entry name" value="P-loop_NTPase"/>
</dbReference>
<evidence type="ECO:0000313" key="4">
    <source>
        <dbReference type="EMBL" id="KAK9875511.1"/>
    </source>
</evidence>
<dbReference type="Proteomes" id="UP001431783">
    <property type="component" value="Unassembled WGS sequence"/>
</dbReference>
<name>A0AAW1U4M7_9CUCU</name>
<dbReference type="PANTHER" id="PTHR16305">
    <property type="entry name" value="TESTICULAR SOLUBLE ADENYLYL CYCLASE"/>
    <property type="match status" value="1"/>
</dbReference>
<sequence>MTNRPSENWFIPVKEELIWSMRSSAREALEAFETDQRDSLASARDSMMSRAYSEGEVWDPVKQKANIMASFVPDEVLTDDFLEEDIHEIQCCLLYGRVSGLNKLVTKYMNQGTEVVSELTEIINKILGQMVQEVLAYGGDVLKFGVNSLVAIWKGQVDPSMGNHVHLALDCAIVINKHCTSYIDEKDIPLCVHLAVTAGELLVTFIEGENSINMIIFGKMLDDIKAIRKTDKTEDVISSAACMKYVYLNEYINEPMADGNCFKISGLSPAWRQVTRMSYLASEDHPVLDSSSSSSSATVQVEERNVFSLRPITMKLYFEENLVKKMKKFVKESVAKSIEFEEPLQNLTEIRHIIMATACIKTKDIGLWNLLTIGQQSVKIFQRNALKFYGNIQSIEFFDKEIFILMVFGLRGFRHTLECKHCLLVCLKSKNEVKTSFPDLESVSVGVCRGKSFCTTVGHSLRRDYMLMGSTGVRSELLSLSYIDKVTCDETVFIHSKLEHGSFKLQEKCEKYSKFFPETIYEFLQDDALQPTVFIAYPHPSVGNNVEIDLFKMHLQKWLHGSDDILENILLIKGFSKEGKTRMIRDMISNAEPGVPVNYFRLHMGDEDKPFFMLANLFAAPLGLKSNMKTNQKKKIIKKFLPTVKGLKKLKAVYEVFQLVPPSTKITPPRLRMIEDCLKKLCTECFKTPWLIAIDDANFMDLKSWDVIQPLIETNLFFLLMTSQRGHQFVETETYKKHIAAVLRLKGLQKKYIATFACQVMNVFGIPSDLEFCLHKKSNGNPGWISNLLLFLLEVGNLVIKDVPFGTLQSLGLVCPPISSIFSISKKQESEIYSIANLDSSLGYRRRNIELWNVISDTWGDPEERDIITEHATYTVLKLRNCRVCMLSEQFSIENFDGEETETIYFAQILDSLTYNEQIFLKCCSILGVTFLRDVLYFVNPGSVHYEFAEIVKKMFEKQILVCAGGDFTERPTLIRKKMKDPSFTDVISCNCRSLIIEDGHKHLPKYASCGYLRFRATSLRQVVYNSLNKEQRIEFHTKAITYLQEQLKKCVSCGGGQFNIGPPNQAALMKKKKKKKLKKEKKIEFGLTEPMSERPFQLFSGDSSSIRSSMIYRVSKSLSTGSAAIQSSYFEIFDDVSDDQETLLFSSVVQHYKNRVELTRTFSYTDFSFCECDEKLCDYYYQMILHYRGKDEFVPLFQNMIDYIKTCLLFENISESTRVAREAQKVIERIFAMNELQQWKKPLLEAKVYNLQAQILLYNRNHEDALTLLLLAMKKYNRPLPSTNITRVLKNKWNKWRILISGILYENSLDSEISLEQYLYYCDLSDTLGLLCDIYMAKRNFEFAELTAMWSLIKALKAKANAAKIYLAYERVLQVYEFLPAPKTKILLETMALLHCHKRKNQIEFEEFRAITKLYSTLSRIRFQLGEITNAIDLGFIAVKMFFTQRFNQQFRSMLVLLGTYLIWRWSFPESAQTLSELDIYTSECEEIEGRILYYSQAMYFHSQLGYSRVSYEQCKDFCNQHSIWQRPLRNRIGINRLNTLMWLWCIRNEYWEEANTFMSEINKILEELPLLNASSLHSALLLTEGHLLFLVHKLDQMNILQLPNILEKIHLLFHVLDKYTKLYIVVEPMVMILKAYYLHIKSRDTDCFQMMEESIKLSRKHNNLYHEKFAEYLIKAWRKQLQQDVVNFWRDHSSEENLLDYVILFEEDEERVGFFTYPTPKYINTGVLPSARKMNWKKMKRLRKTLMK</sequence>
<keyword evidence="3" id="KW-0456">Lyase</keyword>
<evidence type="ECO:0008006" key="6">
    <source>
        <dbReference type="Google" id="ProtNLM"/>
    </source>
</evidence>
<proteinExistence type="predicted"/>
<dbReference type="PANTHER" id="PTHR16305:SF28">
    <property type="entry name" value="GUANYLATE CYCLASE DOMAIN-CONTAINING PROTEIN"/>
    <property type="match status" value="1"/>
</dbReference>
<comment type="caution">
    <text evidence="4">The sequence shown here is derived from an EMBL/GenBank/DDBJ whole genome shotgun (WGS) entry which is preliminary data.</text>
</comment>
<evidence type="ECO:0000256" key="3">
    <source>
        <dbReference type="ARBA" id="ARBA00023239"/>
    </source>
</evidence>
<keyword evidence="5" id="KW-1185">Reference proteome</keyword>
<reference evidence="4 5" key="1">
    <citation type="submission" date="2023-03" db="EMBL/GenBank/DDBJ databases">
        <title>Genome insight into feeding habits of ladybird beetles.</title>
        <authorList>
            <person name="Li H.-S."/>
            <person name="Huang Y.-H."/>
            <person name="Pang H."/>
        </authorList>
    </citation>
    <scope>NUCLEOTIDE SEQUENCE [LARGE SCALE GENOMIC DNA]</scope>
    <source>
        <strain evidence="4">SYSU_2023b</strain>
        <tissue evidence="4">Whole body</tissue>
    </source>
</reference>
<dbReference type="GO" id="GO:0005737">
    <property type="term" value="C:cytoplasm"/>
    <property type="evidence" value="ECO:0007669"/>
    <property type="project" value="TreeGrafter"/>
</dbReference>